<evidence type="ECO:0000313" key="3">
    <source>
        <dbReference type="Proteomes" id="UP000504693"/>
    </source>
</evidence>
<feature type="transmembrane region" description="Helical" evidence="1">
    <location>
        <begin position="12"/>
        <end position="32"/>
    </location>
</feature>
<feature type="transmembrane region" description="Helical" evidence="1">
    <location>
        <begin position="99"/>
        <end position="117"/>
    </location>
</feature>
<accession>A0A7D4CKX9</accession>
<keyword evidence="3" id="KW-1185">Reference proteome</keyword>
<dbReference type="Proteomes" id="UP000504693">
    <property type="component" value="Chromosome"/>
</dbReference>
<evidence type="ECO:0000256" key="1">
    <source>
        <dbReference type="SAM" id="Phobius"/>
    </source>
</evidence>
<organism evidence="2 3">
    <name type="scientific">Erythrobacter mangrovi</name>
    <dbReference type="NCBI Taxonomy" id="2739433"/>
    <lineage>
        <taxon>Bacteria</taxon>
        <taxon>Pseudomonadati</taxon>
        <taxon>Pseudomonadota</taxon>
        <taxon>Alphaproteobacteria</taxon>
        <taxon>Sphingomonadales</taxon>
        <taxon>Erythrobacteraceae</taxon>
        <taxon>Erythrobacter/Porphyrobacter group</taxon>
        <taxon>Erythrobacter</taxon>
    </lineage>
</organism>
<dbReference type="Pfam" id="PF13687">
    <property type="entry name" value="DUF4153"/>
    <property type="match status" value="1"/>
</dbReference>
<name>A0A7D4CKX9_9SPHN</name>
<feature type="transmembrane region" description="Helical" evidence="1">
    <location>
        <begin position="280"/>
        <end position="305"/>
    </location>
</feature>
<protein>
    <submittedName>
        <fullName evidence="2">DUF4153 domain-containing protein</fullName>
    </submittedName>
</protein>
<feature type="transmembrane region" description="Helical" evidence="1">
    <location>
        <begin position="181"/>
        <end position="199"/>
    </location>
</feature>
<feature type="transmembrane region" description="Helical" evidence="1">
    <location>
        <begin position="137"/>
        <end position="161"/>
    </location>
</feature>
<dbReference type="InterPro" id="IPR025291">
    <property type="entry name" value="DUF4153"/>
</dbReference>
<feature type="transmembrane region" description="Helical" evidence="1">
    <location>
        <begin position="317"/>
        <end position="339"/>
    </location>
</feature>
<proteinExistence type="predicted"/>
<feature type="transmembrane region" description="Helical" evidence="1">
    <location>
        <begin position="211"/>
        <end position="236"/>
    </location>
</feature>
<feature type="transmembrane region" description="Helical" evidence="1">
    <location>
        <begin position="44"/>
        <end position="61"/>
    </location>
</feature>
<gene>
    <name evidence="2" type="ORF">HQR01_01820</name>
</gene>
<dbReference type="KEGG" id="emv:HQR01_01820"/>
<dbReference type="EMBL" id="CP053921">
    <property type="protein sequence ID" value="QKG70208.1"/>
    <property type="molecule type" value="Genomic_DNA"/>
</dbReference>
<evidence type="ECO:0000313" key="2">
    <source>
        <dbReference type="EMBL" id="QKG70208.1"/>
    </source>
</evidence>
<dbReference type="RefSeq" id="WP_173212094.1">
    <property type="nucleotide sequence ID" value="NZ_CP053921.1"/>
</dbReference>
<sequence length="569" mass="61425">MNETTTVHEPDWPLRPWLLAGILGLGGLGVWFFSDGYNGTFEPWRAALTALAFFGTITAGLTLERDKWLHAALFSAGVGIVMAGIAWRVAGAEHHHDAAGYWLAAGVVSALLAVPLFQAGFHRHRWKTSYAEAHYHVWTDAIAAGGALAFTGLSWLVVVLLAELFHAIKIDFLRELLDKGLFGWMFSGVAFGAALGVLRNQVRILGTLQNVVMLVFALLAVPLAAAVVLFLAAVATRGLDVLWEATHSATPMLLAIAVASFVLVNAVLRDSEEAASKSRIMRAAAFVLALGILPLAILAVISMGTRIDAYGLSPERIWGLIAIAVAVAYGVAYFVAAIRSRKHGWVTQRQANLHLAVATCAIAFLLAMPLADFAAISTQNQLARLEAGKVKAEDFDYDALRWDFGEAGRDALAELVASSDPEVAKLAKLAQDRTERPYRWRDDDSEKREARMANLRTDIPAGPLRDAVEAEVSGNSWRCSKTCVVLDLGPGEKGGTIVAFVEGGQVNMRVLDAPPQQRDKDGAVSVAVDLPGNFDLDPPKQTADSKVEVREWTGRRIYIDGEAAGQPFE</sequence>
<dbReference type="AlphaFoldDB" id="A0A7D4CKX9"/>
<feature type="transmembrane region" description="Helical" evidence="1">
    <location>
        <begin position="68"/>
        <end position="87"/>
    </location>
</feature>
<feature type="transmembrane region" description="Helical" evidence="1">
    <location>
        <begin position="248"/>
        <end position="268"/>
    </location>
</feature>
<keyword evidence="1" id="KW-0472">Membrane</keyword>
<feature type="transmembrane region" description="Helical" evidence="1">
    <location>
        <begin position="351"/>
        <end position="371"/>
    </location>
</feature>
<keyword evidence="1" id="KW-0812">Transmembrane</keyword>
<keyword evidence="1" id="KW-1133">Transmembrane helix</keyword>
<reference evidence="2 3" key="1">
    <citation type="submission" date="2020-05" db="EMBL/GenBank/DDBJ databases">
        <title>Erythrobacter mangrovi sp. nov., isolated from rhizosphere soil of mangrove plant (Kandelia candel).</title>
        <authorList>
            <person name="Ye Y.H."/>
        </authorList>
    </citation>
    <scope>NUCLEOTIDE SEQUENCE [LARGE SCALE GENOMIC DNA]</scope>
    <source>
        <strain evidence="2 3">EB310</strain>
    </source>
</reference>